<dbReference type="STRING" id="400727.A0A2T7NMC6"/>
<dbReference type="InterPro" id="IPR016050">
    <property type="entry name" value="Proteasome_bsu_CS"/>
</dbReference>
<evidence type="ECO:0000256" key="2">
    <source>
        <dbReference type="ARBA" id="ARBA00022942"/>
    </source>
</evidence>
<organism evidence="5 6">
    <name type="scientific">Pomacea canaliculata</name>
    <name type="common">Golden apple snail</name>
    <dbReference type="NCBI Taxonomy" id="400727"/>
    <lineage>
        <taxon>Eukaryota</taxon>
        <taxon>Metazoa</taxon>
        <taxon>Spiralia</taxon>
        <taxon>Lophotrochozoa</taxon>
        <taxon>Mollusca</taxon>
        <taxon>Gastropoda</taxon>
        <taxon>Caenogastropoda</taxon>
        <taxon>Architaenioglossa</taxon>
        <taxon>Ampullarioidea</taxon>
        <taxon>Ampullariidae</taxon>
        <taxon>Pomacea</taxon>
    </lineage>
</organism>
<comment type="similarity">
    <text evidence="4">Belongs to the peptidase T1B family.</text>
</comment>
<dbReference type="InterPro" id="IPR001353">
    <property type="entry name" value="Proteasome_sua/b"/>
</dbReference>
<dbReference type="EMBL" id="PZQS01000011">
    <property type="protein sequence ID" value="PVD22318.1"/>
    <property type="molecule type" value="Genomic_DNA"/>
</dbReference>
<accession>A0A2T7NMC6</accession>
<dbReference type="OMA" id="CSGCWCD"/>
<keyword evidence="6" id="KW-1185">Reference proteome</keyword>
<keyword evidence="3 4" id="KW-0539">Nucleus</keyword>
<evidence type="ECO:0000256" key="3">
    <source>
        <dbReference type="ARBA" id="ARBA00023242"/>
    </source>
</evidence>
<dbReference type="InterPro" id="IPR029055">
    <property type="entry name" value="Ntn_hydrolases_N"/>
</dbReference>
<comment type="function">
    <text evidence="4">Component of the proteasome, a multicatalytic proteinase complex which is characterized by its ability to cleave peptides with Arg, Phe, Tyr, Leu, and Glu adjacent to the leaving group at neutral or slightly basic pH. The proteasome has an ATP-dependent proteolytic activity.</text>
</comment>
<dbReference type="OrthoDB" id="268479at2759"/>
<dbReference type="PANTHER" id="PTHR32194">
    <property type="entry name" value="METALLOPROTEASE TLDD"/>
    <property type="match status" value="1"/>
</dbReference>
<evidence type="ECO:0000313" key="6">
    <source>
        <dbReference type="Proteomes" id="UP000245119"/>
    </source>
</evidence>
<comment type="caution">
    <text evidence="5">The sequence shown here is derived from an EMBL/GenBank/DDBJ whole genome shotgun (WGS) entry which is preliminary data.</text>
</comment>
<evidence type="ECO:0000256" key="1">
    <source>
        <dbReference type="ARBA" id="ARBA00022490"/>
    </source>
</evidence>
<dbReference type="InterPro" id="IPR023333">
    <property type="entry name" value="Proteasome_suB-type"/>
</dbReference>
<proteinExistence type="inferred from homology"/>
<comment type="subunit">
    <text evidence="4">Component of the proteasome complex.</text>
</comment>
<comment type="subcellular location">
    <subcellularLocation>
        <location evidence="4">Cytoplasm</location>
    </subcellularLocation>
    <subcellularLocation>
        <location evidence="4">Nucleus</location>
    </subcellularLocation>
</comment>
<dbReference type="Gene3D" id="3.60.20.10">
    <property type="entry name" value="Glutamine Phosphoribosylpyrophosphate, subunit 1, domain 1"/>
    <property type="match status" value="1"/>
</dbReference>
<evidence type="ECO:0000256" key="4">
    <source>
        <dbReference type="RuleBase" id="RU004203"/>
    </source>
</evidence>
<dbReference type="PANTHER" id="PTHR32194:SF2">
    <property type="entry name" value="PROTEASOME SUBUNIT BETA TYPE-1"/>
    <property type="match status" value="1"/>
</dbReference>
<dbReference type="PROSITE" id="PS00854">
    <property type="entry name" value="PROTEASOME_BETA_1"/>
    <property type="match status" value="1"/>
</dbReference>
<dbReference type="GO" id="GO:0005839">
    <property type="term" value="C:proteasome core complex"/>
    <property type="evidence" value="ECO:0007669"/>
    <property type="project" value="InterPro"/>
</dbReference>
<keyword evidence="2 4" id="KW-0647">Proteasome</keyword>
<dbReference type="AlphaFoldDB" id="A0A2T7NMC6"/>
<dbReference type="PROSITE" id="PS51476">
    <property type="entry name" value="PROTEASOME_BETA_2"/>
    <property type="match status" value="1"/>
</dbReference>
<dbReference type="CDD" id="cd03757">
    <property type="entry name" value="proteasome_beta_type_1"/>
    <property type="match status" value="1"/>
</dbReference>
<dbReference type="FunFam" id="3.60.20.10:FF:000033">
    <property type="entry name" value="Proteasome subunit beta"/>
    <property type="match status" value="1"/>
</dbReference>
<name>A0A2T7NMC6_POMCA</name>
<dbReference type="Proteomes" id="UP000245119">
    <property type="component" value="Linkage Group LG11"/>
</dbReference>
<sequence length="232" mass="25401">MFATPDHLHMSQFGAGKETPFSPYDDNGGTVLAIAGEDFAVIASDTRLSQGYSILSRDTPRINELTGTTVVGSCGFHGDVLTLTKVLQARLMMFEQLHNKEMDTSSVAAMLSTILYYRRFFPYYVYNIVAGLDAEGKGCVFSFDPVGSYERETYRAGGSASAMLQPLLDNQIGFKNQTGVSQVPLSQEKAVALVRDVFTSAAERDIHTGDSVVINVISKTGITTERYPLRRD</sequence>
<dbReference type="Pfam" id="PF00227">
    <property type="entry name" value="Proteasome"/>
    <property type="match status" value="1"/>
</dbReference>
<dbReference type="GO" id="GO:0051603">
    <property type="term" value="P:proteolysis involved in protein catabolic process"/>
    <property type="evidence" value="ECO:0007669"/>
    <property type="project" value="InterPro"/>
</dbReference>
<dbReference type="GO" id="GO:0005634">
    <property type="term" value="C:nucleus"/>
    <property type="evidence" value="ECO:0007669"/>
    <property type="project" value="UniProtKB-SubCell"/>
</dbReference>
<evidence type="ECO:0000313" key="5">
    <source>
        <dbReference type="EMBL" id="PVD22318.1"/>
    </source>
</evidence>
<protein>
    <recommendedName>
        <fullName evidence="4">Proteasome subunit beta</fullName>
    </recommendedName>
</protein>
<gene>
    <name evidence="5" type="ORF">C0Q70_18128</name>
</gene>
<reference evidence="5 6" key="1">
    <citation type="submission" date="2018-04" db="EMBL/GenBank/DDBJ databases">
        <title>The genome of golden apple snail Pomacea canaliculata provides insight into stress tolerance and invasive adaptation.</title>
        <authorList>
            <person name="Liu C."/>
            <person name="Liu B."/>
            <person name="Ren Y."/>
            <person name="Zhang Y."/>
            <person name="Wang H."/>
            <person name="Li S."/>
            <person name="Jiang F."/>
            <person name="Yin L."/>
            <person name="Zhang G."/>
            <person name="Qian W."/>
            <person name="Fan W."/>
        </authorList>
    </citation>
    <scope>NUCLEOTIDE SEQUENCE [LARGE SCALE GENOMIC DNA]</scope>
    <source>
        <strain evidence="5">SZHN2017</strain>
        <tissue evidence="5">Muscle</tissue>
    </source>
</reference>
<keyword evidence="1 4" id="KW-0963">Cytoplasm</keyword>
<dbReference type="GO" id="GO:0005737">
    <property type="term" value="C:cytoplasm"/>
    <property type="evidence" value="ECO:0007669"/>
    <property type="project" value="UniProtKB-SubCell"/>
</dbReference>
<dbReference type="SUPFAM" id="SSF56235">
    <property type="entry name" value="N-terminal nucleophile aminohydrolases (Ntn hydrolases)"/>
    <property type="match status" value="1"/>
</dbReference>